<evidence type="ECO:0000256" key="2">
    <source>
        <dbReference type="ARBA" id="ARBA00007759"/>
    </source>
</evidence>
<keyword evidence="6 8" id="KW-0472">Membrane</keyword>
<evidence type="ECO:0000313" key="11">
    <source>
        <dbReference type="Proteomes" id="UP001186041"/>
    </source>
</evidence>
<keyword evidence="5 8" id="KW-1133">Transmembrane helix</keyword>
<protein>
    <submittedName>
        <fullName evidence="10">Type VII secretion protein EccE</fullName>
    </submittedName>
</protein>
<evidence type="ECO:0000259" key="9">
    <source>
        <dbReference type="Pfam" id="PF11203"/>
    </source>
</evidence>
<evidence type="ECO:0000313" key="10">
    <source>
        <dbReference type="EMBL" id="MDV7293387.1"/>
    </source>
</evidence>
<comment type="similarity">
    <text evidence="2">Belongs to the EccE family.</text>
</comment>
<keyword evidence="4 8" id="KW-0812">Transmembrane</keyword>
<evidence type="ECO:0000256" key="3">
    <source>
        <dbReference type="ARBA" id="ARBA00022475"/>
    </source>
</evidence>
<comment type="subcellular location">
    <subcellularLocation>
        <location evidence="1">Cell membrane</location>
    </subcellularLocation>
</comment>
<evidence type="ECO:0000256" key="8">
    <source>
        <dbReference type="SAM" id="Phobius"/>
    </source>
</evidence>
<dbReference type="NCBIfam" id="TIGR03923">
    <property type="entry name" value="T7SS_EccE"/>
    <property type="match status" value="1"/>
</dbReference>
<feature type="domain" description="Type VII secretion system protein EccE" evidence="9">
    <location>
        <begin position="181"/>
        <end position="274"/>
    </location>
</feature>
<feature type="transmembrane region" description="Helical" evidence="8">
    <location>
        <begin position="40"/>
        <end position="58"/>
    </location>
</feature>
<name>A0AAE4VES6_MYCFO</name>
<reference evidence="10" key="1">
    <citation type="submission" date="2023-10" db="EMBL/GenBank/DDBJ databases">
        <title>Mycolicibacterium fortuitum clinical isolates causing pulmonary infections in humans.</title>
        <authorList>
            <person name="Mejia-Ponce P.M."/>
            <person name="Zenteno-Cuevas R."/>
            <person name="Licona-Cassani C."/>
        </authorList>
    </citation>
    <scope>NUCLEOTIDE SEQUENCE</scope>
    <source>
        <strain evidence="10">M8</strain>
    </source>
</reference>
<evidence type="ECO:0000256" key="6">
    <source>
        <dbReference type="ARBA" id="ARBA00023136"/>
    </source>
</evidence>
<organism evidence="10 11">
    <name type="scientific">Mycolicibacterium fortuitum</name>
    <name type="common">Mycobacterium fortuitum</name>
    <dbReference type="NCBI Taxonomy" id="1766"/>
    <lineage>
        <taxon>Bacteria</taxon>
        <taxon>Bacillati</taxon>
        <taxon>Actinomycetota</taxon>
        <taxon>Actinomycetes</taxon>
        <taxon>Mycobacteriales</taxon>
        <taxon>Mycobacteriaceae</taxon>
        <taxon>Mycolicibacterium</taxon>
    </lineage>
</organism>
<evidence type="ECO:0000256" key="4">
    <source>
        <dbReference type="ARBA" id="ARBA00022692"/>
    </source>
</evidence>
<dbReference type="GO" id="GO:0005886">
    <property type="term" value="C:plasma membrane"/>
    <property type="evidence" value="ECO:0007669"/>
    <property type="project" value="UniProtKB-SubCell"/>
</dbReference>
<dbReference type="InterPro" id="IPR021368">
    <property type="entry name" value="T7SS_EccE"/>
</dbReference>
<feature type="transmembrane region" description="Helical" evidence="8">
    <location>
        <begin position="12"/>
        <end position="34"/>
    </location>
</feature>
<accession>A0AAE4VES6</accession>
<evidence type="ECO:0000256" key="7">
    <source>
        <dbReference type="SAM" id="MobiDB-lite"/>
    </source>
</evidence>
<keyword evidence="3" id="KW-1003">Cell membrane</keyword>
<gene>
    <name evidence="10" type="primary">eccE</name>
    <name evidence="10" type="ORF">R4485_24870</name>
</gene>
<sequence length="631" mass="68133">MASAARPRGRWIRIPMVSALVFGVAVWVTVAFAVAKALPVWAAVAILLVGALALFVPIRGRVVLVEWLAVAWSFLRQRRQPLPPSLVAATDIDVISGTAGVRWDGETLVAAVEVGPTLALTTESGGRTDSGSELPLSLVVSLMSQYGINIDIDVVEAGCHVPPGTAYRTVYSQFVGPRHLVGQRRTWLVLRLNSLANLERIVERGPSRSAGPKVLATAAHRVVQRLQQEQIRAHALSAEELDAMGDVLLAPVGPVDNQEKWSYIRSGPNFITTYVGSPELLAQGQLDRWWAWRTEETVTVIRLTGAGGVAEVRVGVLVRYVHHGKAYKPLAEAKLLNPTGIQRQMLDAALPSGDRSLAAAMPTAEFSALRDVRVPIGPAGQILGHLDEGTLVAVPLWDQSGAPKRRRIDARVGVEVARQLVLRAVVTGAVVAIHTDDRQRWQGLVATVNDDQRLFYATAGARTCDIAVFDGRKVTTVPARSVLRLLGAESPSDGADMTIVEGPGQVLEVSINDDEPMTVWTIRTREEDRYLGLGHDAVPQPRRVVSTAPMLSRTPRRAAAVAAPAGPPRPVRAARRSDGPPTPSDAPAASTNGQGRHRDIAGPQRVPRSRRPVEPPAQPPRRPPRNYRPSE</sequence>
<dbReference type="Proteomes" id="UP001186041">
    <property type="component" value="Unassembled WGS sequence"/>
</dbReference>
<dbReference type="Pfam" id="PF11203">
    <property type="entry name" value="EccE"/>
    <property type="match status" value="1"/>
</dbReference>
<proteinExistence type="inferred from homology"/>
<feature type="region of interest" description="Disordered" evidence="7">
    <location>
        <begin position="541"/>
        <end position="631"/>
    </location>
</feature>
<comment type="caution">
    <text evidence="10">The sequence shown here is derived from an EMBL/GenBank/DDBJ whole genome shotgun (WGS) entry which is preliminary data.</text>
</comment>
<evidence type="ECO:0000256" key="5">
    <source>
        <dbReference type="ARBA" id="ARBA00022989"/>
    </source>
</evidence>
<evidence type="ECO:0000256" key="1">
    <source>
        <dbReference type="ARBA" id="ARBA00004236"/>
    </source>
</evidence>
<dbReference type="InterPro" id="IPR050051">
    <property type="entry name" value="EccE_dom"/>
</dbReference>
<dbReference type="AlphaFoldDB" id="A0AAE4VES6"/>
<dbReference type="RefSeq" id="WP_131809033.1">
    <property type="nucleotide sequence ID" value="NZ_JACKTK010000060.1"/>
</dbReference>
<dbReference type="EMBL" id="JAWLVV010000026">
    <property type="protein sequence ID" value="MDV7293387.1"/>
    <property type="molecule type" value="Genomic_DNA"/>
</dbReference>